<protein>
    <submittedName>
        <fullName evidence="2">Protein phosphatase 2C domain-containing protein</fullName>
    </submittedName>
</protein>
<evidence type="ECO:0000259" key="1">
    <source>
        <dbReference type="Pfam" id="PF13672"/>
    </source>
</evidence>
<dbReference type="Proteomes" id="UP001141950">
    <property type="component" value="Unassembled WGS sequence"/>
</dbReference>
<evidence type="ECO:0000313" key="2">
    <source>
        <dbReference type="EMBL" id="MCR2803992.1"/>
    </source>
</evidence>
<comment type="caution">
    <text evidence="2">The sequence shown here is derived from an EMBL/GenBank/DDBJ whole genome shotgun (WGS) entry which is preliminary data.</text>
</comment>
<sequence length="269" mass="29978">MQIYTCSRTSLRKQASEDACTLREEAGLYGVFDGATPLVPFQDQDGRNGAQLASGTFKRFFDTMPAEMPLRDAVCEANRQLQELVLSHGIDMEDKTQLWSTCVAVVRLEANLREMSFVHLGDCMIMLERLDGTIDVLTTDTVEGISERAKKKRDRDRASGIEVPDESYFAPVAKQLLYNRTMANTPDGYTVANGTPDTEAYIHEGHVSLADARSILLVSDGLFYPGHEVEETFRQVSEHGLAEYAQRLEESERAGQTASDDKTGIWILL</sequence>
<keyword evidence="3" id="KW-1185">Reference proteome</keyword>
<evidence type="ECO:0000313" key="3">
    <source>
        <dbReference type="Proteomes" id="UP001141950"/>
    </source>
</evidence>
<dbReference type="RefSeq" id="WP_257444740.1">
    <property type="nucleotide sequence ID" value="NZ_JANIPJ010000005.1"/>
</dbReference>
<reference evidence="2" key="1">
    <citation type="submission" date="2022-08" db="EMBL/GenBank/DDBJ databases">
        <title>The genomic sequence of strain Paenibacillus sp. SCIV0701.</title>
        <authorList>
            <person name="Zhao H."/>
        </authorList>
    </citation>
    <scope>NUCLEOTIDE SEQUENCE</scope>
    <source>
        <strain evidence="2">SCIV0701</strain>
    </source>
</reference>
<gene>
    <name evidence="2" type="ORF">NQZ67_08900</name>
</gene>
<proteinExistence type="predicted"/>
<dbReference type="EMBL" id="JANIPJ010000005">
    <property type="protein sequence ID" value="MCR2803992.1"/>
    <property type="molecule type" value="Genomic_DNA"/>
</dbReference>
<dbReference type="SUPFAM" id="SSF81606">
    <property type="entry name" value="PP2C-like"/>
    <property type="match status" value="1"/>
</dbReference>
<dbReference type="Pfam" id="PF13672">
    <property type="entry name" value="PP2C_2"/>
    <property type="match status" value="1"/>
</dbReference>
<dbReference type="InterPro" id="IPR001932">
    <property type="entry name" value="PPM-type_phosphatase-like_dom"/>
</dbReference>
<name>A0A9X2SAT0_9BACL</name>
<feature type="domain" description="PPM-type phosphatase" evidence="1">
    <location>
        <begin position="14"/>
        <end position="240"/>
    </location>
</feature>
<accession>A0A9X2SAT0</accession>
<dbReference type="InterPro" id="IPR036457">
    <property type="entry name" value="PPM-type-like_dom_sf"/>
</dbReference>
<dbReference type="AlphaFoldDB" id="A0A9X2SAT0"/>
<organism evidence="2 3">
    <name type="scientific">Paenibacillus soyae</name>
    <dbReference type="NCBI Taxonomy" id="2969249"/>
    <lineage>
        <taxon>Bacteria</taxon>
        <taxon>Bacillati</taxon>
        <taxon>Bacillota</taxon>
        <taxon>Bacilli</taxon>
        <taxon>Bacillales</taxon>
        <taxon>Paenibacillaceae</taxon>
        <taxon>Paenibacillus</taxon>
    </lineage>
</organism>
<dbReference type="Gene3D" id="3.60.40.10">
    <property type="entry name" value="PPM-type phosphatase domain"/>
    <property type="match status" value="1"/>
</dbReference>